<dbReference type="RefSeq" id="WP_073062426.1">
    <property type="nucleotide sequence ID" value="NZ_FQUS01000008.1"/>
</dbReference>
<feature type="transmembrane region" description="Helical" evidence="1">
    <location>
        <begin position="142"/>
        <end position="162"/>
    </location>
</feature>
<dbReference type="AlphaFoldDB" id="A0A1M5B650"/>
<evidence type="ECO:0000256" key="1">
    <source>
        <dbReference type="SAM" id="Phobius"/>
    </source>
</evidence>
<keyword evidence="1" id="KW-1133">Transmembrane helix</keyword>
<organism evidence="2 3">
    <name type="scientific">Fodinibius roseus</name>
    <dbReference type="NCBI Taxonomy" id="1194090"/>
    <lineage>
        <taxon>Bacteria</taxon>
        <taxon>Pseudomonadati</taxon>
        <taxon>Balneolota</taxon>
        <taxon>Balneolia</taxon>
        <taxon>Balneolales</taxon>
        <taxon>Balneolaceae</taxon>
        <taxon>Fodinibius</taxon>
    </lineage>
</organism>
<accession>A0A1M5B650</accession>
<sequence>MQSITRTFKTVFSDRSYQIIGGVSFGFFLLLYAVTLPAKYTAGRIGLVSLQHLSWSMGLFALAFALLLGAVIPFTVFAFRQGVKSQKSSTAGGLFVSILTPLLCCSPLLPALMGFLGGLIPLLPAGSSLAVQKFVVTWETEIYLGSLALLALALYQNANYIARSAACRMPVQTVKKSNEPDREQVVRNE</sequence>
<name>A0A1M5B650_9BACT</name>
<feature type="transmembrane region" description="Helical" evidence="1">
    <location>
        <begin position="16"/>
        <end position="35"/>
    </location>
</feature>
<dbReference type="Proteomes" id="UP000184041">
    <property type="component" value="Unassembled WGS sequence"/>
</dbReference>
<keyword evidence="1" id="KW-0472">Membrane</keyword>
<reference evidence="2 3" key="1">
    <citation type="submission" date="2016-11" db="EMBL/GenBank/DDBJ databases">
        <authorList>
            <person name="Jaros S."/>
            <person name="Januszkiewicz K."/>
            <person name="Wedrychowicz H."/>
        </authorList>
    </citation>
    <scope>NUCLEOTIDE SEQUENCE [LARGE SCALE GENOMIC DNA]</scope>
    <source>
        <strain evidence="2 3">DSM 21986</strain>
    </source>
</reference>
<evidence type="ECO:0000313" key="3">
    <source>
        <dbReference type="Proteomes" id="UP000184041"/>
    </source>
</evidence>
<dbReference type="STRING" id="1194090.SAMN05443144_1087"/>
<dbReference type="EMBL" id="FQUS01000008">
    <property type="protein sequence ID" value="SHF37994.1"/>
    <property type="molecule type" value="Genomic_DNA"/>
</dbReference>
<gene>
    <name evidence="2" type="ORF">SAMN05443144_1087</name>
</gene>
<keyword evidence="1" id="KW-0812">Transmembrane</keyword>
<feature type="transmembrane region" description="Helical" evidence="1">
    <location>
        <begin position="55"/>
        <end position="79"/>
    </location>
</feature>
<feature type="transmembrane region" description="Helical" evidence="1">
    <location>
        <begin position="91"/>
        <end position="122"/>
    </location>
</feature>
<evidence type="ECO:0000313" key="2">
    <source>
        <dbReference type="EMBL" id="SHF37994.1"/>
    </source>
</evidence>
<keyword evidence="3" id="KW-1185">Reference proteome</keyword>
<protein>
    <submittedName>
        <fullName evidence="2">Uncharacterized protein</fullName>
    </submittedName>
</protein>
<proteinExistence type="predicted"/>